<dbReference type="SMART" id="SM00862">
    <property type="entry name" value="Trans_reg_C"/>
    <property type="match status" value="1"/>
</dbReference>
<name>A0A6J7AP42_9ZZZZ</name>
<dbReference type="InterPro" id="IPR001789">
    <property type="entry name" value="Sig_transdc_resp-reg_receiver"/>
</dbReference>
<evidence type="ECO:0000313" key="8">
    <source>
        <dbReference type="EMBL" id="CAB4834627.1"/>
    </source>
</evidence>
<accession>A0A6J7AP42</accession>
<dbReference type="InterPro" id="IPR001867">
    <property type="entry name" value="OmpR/PhoB-type_DNA-bd"/>
</dbReference>
<dbReference type="CDD" id="cd00383">
    <property type="entry name" value="trans_reg_C"/>
    <property type="match status" value="1"/>
</dbReference>
<gene>
    <name evidence="8" type="ORF">UFOPK3204_01554</name>
</gene>
<keyword evidence="3" id="KW-0805">Transcription regulation</keyword>
<dbReference type="GO" id="GO:0032993">
    <property type="term" value="C:protein-DNA complex"/>
    <property type="evidence" value="ECO:0007669"/>
    <property type="project" value="TreeGrafter"/>
</dbReference>
<keyword evidence="1" id="KW-0597">Phosphoprotein</keyword>
<dbReference type="GO" id="GO:0000976">
    <property type="term" value="F:transcription cis-regulatory region binding"/>
    <property type="evidence" value="ECO:0007669"/>
    <property type="project" value="TreeGrafter"/>
</dbReference>
<dbReference type="PANTHER" id="PTHR48111:SF4">
    <property type="entry name" value="DNA-BINDING DUAL TRANSCRIPTIONAL REGULATOR OMPR"/>
    <property type="match status" value="1"/>
</dbReference>
<dbReference type="Gene3D" id="6.10.250.690">
    <property type="match status" value="1"/>
</dbReference>
<protein>
    <submittedName>
        <fullName evidence="8">Unannotated protein</fullName>
    </submittedName>
</protein>
<dbReference type="PROSITE" id="PS51755">
    <property type="entry name" value="OMPR_PHOB"/>
    <property type="match status" value="1"/>
</dbReference>
<dbReference type="InterPro" id="IPR011006">
    <property type="entry name" value="CheY-like_superfamily"/>
</dbReference>
<keyword evidence="2" id="KW-0902">Two-component regulatory system</keyword>
<organism evidence="8">
    <name type="scientific">freshwater metagenome</name>
    <dbReference type="NCBI Taxonomy" id="449393"/>
    <lineage>
        <taxon>unclassified sequences</taxon>
        <taxon>metagenomes</taxon>
        <taxon>ecological metagenomes</taxon>
    </lineage>
</organism>
<dbReference type="InterPro" id="IPR016032">
    <property type="entry name" value="Sig_transdc_resp-reg_C-effctor"/>
</dbReference>
<dbReference type="GO" id="GO:0000156">
    <property type="term" value="F:phosphorelay response regulator activity"/>
    <property type="evidence" value="ECO:0007669"/>
    <property type="project" value="TreeGrafter"/>
</dbReference>
<evidence type="ECO:0000256" key="2">
    <source>
        <dbReference type="ARBA" id="ARBA00023012"/>
    </source>
</evidence>
<dbReference type="GO" id="GO:0006355">
    <property type="term" value="P:regulation of DNA-templated transcription"/>
    <property type="evidence" value="ECO:0007669"/>
    <property type="project" value="InterPro"/>
</dbReference>
<dbReference type="PANTHER" id="PTHR48111">
    <property type="entry name" value="REGULATOR OF RPOS"/>
    <property type="match status" value="1"/>
</dbReference>
<evidence type="ECO:0000256" key="3">
    <source>
        <dbReference type="ARBA" id="ARBA00023015"/>
    </source>
</evidence>
<evidence type="ECO:0000256" key="4">
    <source>
        <dbReference type="ARBA" id="ARBA00023125"/>
    </source>
</evidence>
<dbReference type="SUPFAM" id="SSF52172">
    <property type="entry name" value="CheY-like"/>
    <property type="match status" value="1"/>
</dbReference>
<dbReference type="FunFam" id="1.10.10.10:FF:000018">
    <property type="entry name" value="DNA-binding response regulator ResD"/>
    <property type="match status" value="1"/>
</dbReference>
<feature type="domain" description="Response regulatory" evidence="6">
    <location>
        <begin position="7"/>
        <end position="120"/>
    </location>
</feature>
<dbReference type="GO" id="GO:0005829">
    <property type="term" value="C:cytosol"/>
    <property type="evidence" value="ECO:0007669"/>
    <property type="project" value="TreeGrafter"/>
</dbReference>
<dbReference type="AlphaFoldDB" id="A0A6J7AP42"/>
<evidence type="ECO:0000259" key="6">
    <source>
        <dbReference type="PROSITE" id="PS50110"/>
    </source>
</evidence>
<dbReference type="Gene3D" id="3.40.50.2300">
    <property type="match status" value="1"/>
</dbReference>
<dbReference type="InterPro" id="IPR036388">
    <property type="entry name" value="WH-like_DNA-bd_sf"/>
</dbReference>
<dbReference type="Pfam" id="PF00486">
    <property type="entry name" value="Trans_reg_C"/>
    <property type="match status" value="1"/>
</dbReference>
<dbReference type="SMART" id="SM00448">
    <property type="entry name" value="REC"/>
    <property type="match status" value="1"/>
</dbReference>
<dbReference type="EMBL" id="CAFABK010000099">
    <property type="protein sequence ID" value="CAB4834627.1"/>
    <property type="molecule type" value="Genomic_DNA"/>
</dbReference>
<dbReference type="Gene3D" id="1.10.10.10">
    <property type="entry name" value="Winged helix-like DNA-binding domain superfamily/Winged helix DNA-binding domain"/>
    <property type="match status" value="1"/>
</dbReference>
<sequence>MANERLKVLVVDDEVPLTGVVGSYLEREGFDVAVAHTGPDAVARARADSPVLIVLDIMLPGFDGIEACRQIRQFSDAYIIMLTARDEEMDKVLGLSMGADDYLVKPFSPRELIARVRAMLRRPRAGSDNDSTELYTIGTLTMDAQGRNLTLDGSEIELTRTEFDLLAAMMAHPRAVLTRRKLIDAVWGPGWYGDEHVVDVHIGHVREKIGDAAAEPRFIRTVRGVGYGMVAP</sequence>
<evidence type="ECO:0000256" key="5">
    <source>
        <dbReference type="ARBA" id="ARBA00023163"/>
    </source>
</evidence>
<evidence type="ECO:0000256" key="1">
    <source>
        <dbReference type="ARBA" id="ARBA00022553"/>
    </source>
</evidence>
<feature type="domain" description="OmpR/PhoB-type" evidence="7">
    <location>
        <begin position="132"/>
        <end position="231"/>
    </location>
</feature>
<keyword evidence="5" id="KW-0804">Transcription</keyword>
<evidence type="ECO:0000259" key="7">
    <source>
        <dbReference type="PROSITE" id="PS51755"/>
    </source>
</evidence>
<proteinExistence type="predicted"/>
<dbReference type="FunFam" id="3.40.50.2300:FF:000001">
    <property type="entry name" value="DNA-binding response regulator PhoB"/>
    <property type="match status" value="1"/>
</dbReference>
<dbReference type="SUPFAM" id="SSF46894">
    <property type="entry name" value="C-terminal effector domain of the bipartite response regulators"/>
    <property type="match status" value="1"/>
</dbReference>
<reference evidence="8" key="1">
    <citation type="submission" date="2020-05" db="EMBL/GenBank/DDBJ databases">
        <authorList>
            <person name="Chiriac C."/>
            <person name="Salcher M."/>
            <person name="Ghai R."/>
            <person name="Kavagutti S V."/>
        </authorList>
    </citation>
    <scope>NUCLEOTIDE SEQUENCE</scope>
</reference>
<keyword evidence="4" id="KW-0238">DNA-binding</keyword>
<dbReference type="PROSITE" id="PS50110">
    <property type="entry name" value="RESPONSE_REGULATORY"/>
    <property type="match status" value="1"/>
</dbReference>
<dbReference type="Pfam" id="PF00072">
    <property type="entry name" value="Response_reg"/>
    <property type="match status" value="1"/>
</dbReference>
<dbReference type="InterPro" id="IPR039420">
    <property type="entry name" value="WalR-like"/>
</dbReference>